<dbReference type="Proteomes" id="UP000064007">
    <property type="component" value="Chromosome 1"/>
</dbReference>
<dbReference type="KEGG" id="mbat:BN1208_0475"/>
<dbReference type="AlphaFoldDB" id="A0A0D6EUU1"/>
<dbReference type="RefSeq" id="WP_052734614.1">
    <property type="nucleotide sequence ID" value="NZ_LN827929.1"/>
</dbReference>
<dbReference type="InterPro" id="IPR036291">
    <property type="entry name" value="NAD(P)-bd_dom_sf"/>
</dbReference>
<dbReference type="SUPFAM" id="SSF51735">
    <property type="entry name" value="NAD(P)-binding Rossmann-fold domains"/>
    <property type="match status" value="1"/>
</dbReference>
<reference evidence="3" key="1">
    <citation type="submission" date="2014-12" db="EMBL/GenBank/DDBJ databases">
        <authorList>
            <person name="Salcher M.M."/>
        </authorList>
    </citation>
    <scope>NUCLEOTIDE SEQUENCE [LARGE SCALE GENOMIC DNA]</scope>
    <source>
        <strain evidence="3">MMS-10A-171</strain>
    </source>
</reference>
<dbReference type="STRING" id="1581557.BN1208_0475"/>
<dbReference type="EMBL" id="LN827929">
    <property type="protein sequence ID" value="CEZ19367.1"/>
    <property type="molecule type" value="Genomic_DNA"/>
</dbReference>
<organism evidence="2 3">
    <name type="scientific">Candidatus Methylopumilus planktonicus</name>
    <dbReference type="NCBI Taxonomy" id="1581557"/>
    <lineage>
        <taxon>Bacteria</taxon>
        <taxon>Pseudomonadati</taxon>
        <taxon>Pseudomonadota</taxon>
        <taxon>Betaproteobacteria</taxon>
        <taxon>Nitrosomonadales</taxon>
        <taxon>Methylophilaceae</taxon>
        <taxon>Candidatus Methylopumilus</taxon>
    </lineage>
</organism>
<dbReference type="Gene3D" id="3.40.50.720">
    <property type="entry name" value="NAD(P)-binding Rossmann-like Domain"/>
    <property type="match status" value="1"/>
</dbReference>
<dbReference type="Pfam" id="PF04321">
    <property type="entry name" value="RmlD_sub_bind"/>
    <property type="match status" value="1"/>
</dbReference>
<dbReference type="PANTHER" id="PTHR48079:SF6">
    <property type="entry name" value="NAD(P)-BINDING DOMAIN-CONTAINING PROTEIN-RELATED"/>
    <property type="match status" value="1"/>
</dbReference>
<evidence type="ECO:0000313" key="3">
    <source>
        <dbReference type="Proteomes" id="UP000064007"/>
    </source>
</evidence>
<dbReference type="GO" id="GO:0005737">
    <property type="term" value="C:cytoplasm"/>
    <property type="evidence" value="ECO:0007669"/>
    <property type="project" value="TreeGrafter"/>
</dbReference>
<feature type="domain" description="RmlD-like substrate binding" evidence="1">
    <location>
        <begin position="7"/>
        <end position="242"/>
    </location>
</feature>
<proteinExistence type="predicted"/>
<protein>
    <submittedName>
        <fullName evidence="2">NAD-dependent epimerase/dehydratase</fullName>
    </submittedName>
</protein>
<dbReference type="OrthoDB" id="9808276at2"/>
<accession>A0A0D6EUU1</accession>
<name>A0A0D6EUU1_9PROT</name>
<keyword evidence="3" id="KW-1185">Reference proteome</keyword>
<evidence type="ECO:0000259" key="1">
    <source>
        <dbReference type="Pfam" id="PF04321"/>
    </source>
</evidence>
<dbReference type="HOGENOM" id="CLU_007383_11_2_4"/>
<evidence type="ECO:0000313" key="2">
    <source>
        <dbReference type="EMBL" id="CEZ19367.1"/>
    </source>
</evidence>
<dbReference type="InterPro" id="IPR029903">
    <property type="entry name" value="RmlD-like-bd"/>
</dbReference>
<dbReference type="InterPro" id="IPR051783">
    <property type="entry name" value="NAD(P)-dependent_oxidoreduct"/>
</dbReference>
<gene>
    <name evidence="2" type="ORF">BN1208_0475</name>
</gene>
<dbReference type="PANTHER" id="PTHR48079">
    <property type="entry name" value="PROTEIN YEEZ"/>
    <property type="match status" value="1"/>
</dbReference>
<sequence length="282" mass="32131">MEIKFLKVLIIGCGQLGFSIVNNADPDVFKLYGFSRSLRKSPASIEMHQVDILKTEAIDVIKLINPEIIIYAVSADTQSIESYQDHYVVGLKKTYEAILELDHFKHLFFVSSTRVYGQKTTKILSELDIAEPSDYGGEALMEAETVARQLKDKATILRLSGIYGPNRKRMIQLAQSNPGNWPATNNWSNRIHEEDAARFIVFLMKRIMMNESIEPLYLVTDGVPTKQYDVLTWIRNRLQLTTDTIELPILESGKQLQSVLLNQTGFVLKYPDFTYGYEAIID</sequence>
<dbReference type="GO" id="GO:0004029">
    <property type="term" value="F:aldehyde dehydrogenase (NAD+) activity"/>
    <property type="evidence" value="ECO:0007669"/>
    <property type="project" value="TreeGrafter"/>
</dbReference>